<dbReference type="InterPro" id="IPR036390">
    <property type="entry name" value="WH_DNA-bd_sf"/>
</dbReference>
<dbReference type="Gene3D" id="1.10.10.10">
    <property type="entry name" value="Winged helix-like DNA-binding domain superfamily/Winged helix DNA-binding domain"/>
    <property type="match status" value="1"/>
</dbReference>
<evidence type="ECO:0000256" key="3">
    <source>
        <dbReference type="PIRSR" id="PIRSR640198-3"/>
    </source>
</evidence>
<evidence type="ECO:0000256" key="2">
    <source>
        <dbReference type="PIRSR" id="PIRSR640198-2"/>
    </source>
</evidence>
<accession>A0A0G1DEJ9</accession>
<feature type="domain" description="Fido" evidence="4">
    <location>
        <begin position="100"/>
        <end position="242"/>
    </location>
</feature>
<dbReference type="Pfam" id="PF02661">
    <property type="entry name" value="Fic"/>
    <property type="match status" value="1"/>
</dbReference>
<proteinExistence type="predicted"/>
<dbReference type="STRING" id="1618443.UV73_C0012G0070"/>
<protein>
    <submittedName>
        <fullName evidence="5">Filamentation induced by cAMP protein fic</fullName>
    </submittedName>
</protein>
<dbReference type="InterPro" id="IPR040198">
    <property type="entry name" value="Fido_containing"/>
</dbReference>
<dbReference type="Gene3D" id="1.10.3290.10">
    <property type="entry name" value="Fido-like domain"/>
    <property type="match status" value="1"/>
</dbReference>
<evidence type="ECO:0000259" key="4">
    <source>
        <dbReference type="PROSITE" id="PS51459"/>
    </source>
</evidence>
<dbReference type="PANTHER" id="PTHR13504">
    <property type="entry name" value="FIDO DOMAIN-CONTAINING PROTEIN DDB_G0283145"/>
    <property type="match status" value="1"/>
</dbReference>
<reference evidence="5 6" key="1">
    <citation type="journal article" date="2015" name="Nature">
        <title>rRNA introns, odd ribosomes, and small enigmatic genomes across a large radiation of phyla.</title>
        <authorList>
            <person name="Brown C.T."/>
            <person name="Hug L.A."/>
            <person name="Thomas B.C."/>
            <person name="Sharon I."/>
            <person name="Castelle C.J."/>
            <person name="Singh A."/>
            <person name="Wilkins M.J."/>
            <person name="Williams K.H."/>
            <person name="Banfield J.F."/>
        </authorList>
    </citation>
    <scope>NUCLEOTIDE SEQUENCE [LARGE SCALE GENOMIC DNA]</scope>
</reference>
<sequence>MLLDYAYSITPAITDHLYQLDVLNKALTLMPHLPHIEENLKRKSLLKSSVYSARIEGNRLRMEDVENSTFELRGETREKLEIANILKAIRWLDSQRSNVLSKAFLMELHKIVMSGLTEELGRFRSSQSAIFNQAGVAIYLPPPASEVGTLVEKLIEQARSSKDAGPLVSARFHFVFEKIHPFLDGNGRVGRLVSAFILEKTGYGFRKLVSLEEYLENERERYYHFLNTAGKDITGFIEFFLEGFVLQAEKALVNLGKTKEELPEDSLLPRRREILEIIRDQKMVSFDAIKRRFFKVPSSTIHYDLKQLTKDRFIKKLGKTRGSLYTPAD</sequence>
<dbReference type="AlphaFoldDB" id="A0A0G1DEJ9"/>
<dbReference type="SUPFAM" id="SSF46785">
    <property type="entry name" value="Winged helix' DNA-binding domain"/>
    <property type="match status" value="1"/>
</dbReference>
<name>A0A0G1DEJ9_9BACT</name>
<dbReference type="PANTHER" id="PTHR13504:SF38">
    <property type="entry name" value="FIDO DOMAIN-CONTAINING PROTEIN"/>
    <property type="match status" value="1"/>
</dbReference>
<dbReference type="InterPro" id="IPR036597">
    <property type="entry name" value="Fido-like_dom_sf"/>
</dbReference>
<feature type="site" description="Important for autoinhibition of adenylyltransferase activity" evidence="3">
    <location>
        <position position="56"/>
    </location>
</feature>
<dbReference type="SUPFAM" id="SSF140931">
    <property type="entry name" value="Fic-like"/>
    <property type="match status" value="1"/>
</dbReference>
<dbReference type="GO" id="GO:0005524">
    <property type="term" value="F:ATP binding"/>
    <property type="evidence" value="ECO:0007669"/>
    <property type="project" value="UniProtKB-KW"/>
</dbReference>
<feature type="binding site" evidence="2">
    <location>
        <begin position="222"/>
        <end position="223"/>
    </location>
    <ligand>
        <name>ATP</name>
        <dbReference type="ChEBI" id="CHEBI:30616"/>
    </ligand>
</feature>
<dbReference type="EMBL" id="LCFP01000012">
    <property type="protein sequence ID" value="KKS96042.1"/>
    <property type="molecule type" value="Genomic_DNA"/>
</dbReference>
<dbReference type="Proteomes" id="UP000034894">
    <property type="component" value="Unassembled WGS sequence"/>
</dbReference>
<dbReference type="InterPro" id="IPR036388">
    <property type="entry name" value="WH-like_DNA-bd_sf"/>
</dbReference>
<feature type="active site" evidence="1">
    <location>
        <position position="180"/>
    </location>
</feature>
<evidence type="ECO:0000313" key="5">
    <source>
        <dbReference type="EMBL" id="KKS96042.1"/>
    </source>
</evidence>
<gene>
    <name evidence="5" type="ORF">UV73_C0012G0070</name>
</gene>
<comment type="caution">
    <text evidence="5">The sequence shown here is derived from an EMBL/GenBank/DDBJ whole genome shotgun (WGS) entry which is preliminary data.</text>
</comment>
<evidence type="ECO:0000256" key="1">
    <source>
        <dbReference type="PIRSR" id="PIRSR640198-1"/>
    </source>
</evidence>
<dbReference type="InterPro" id="IPR003812">
    <property type="entry name" value="Fido"/>
</dbReference>
<keyword evidence="2" id="KW-0067">ATP-binding</keyword>
<organism evidence="5 6">
    <name type="scientific">Candidatus Gottesmanbacteria bacterium GW2011_GWA2_43_14</name>
    <dbReference type="NCBI Taxonomy" id="1618443"/>
    <lineage>
        <taxon>Bacteria</taxon>
        <taxon>Candidatus Gottesmaniibacteriota</taxon>
    </lineage>
</organism>
<dbReference type="PROSITE" id="PS51459">
    <property type="entry name" value="FIDO"/>
    <property type="match status" value="1"/>
</dbReference>
<evidence type="ECO:0000313" key="6">
    <source>
        <dbReference type="Proteomes" id="UP000034894"/>
    </source>
</evidence>
<keyword evidence="2" id="KW-0547">Nucleotide-binding</keyword>
<feature type="binding site" evidence="2">
    <location>
        <begin position="184"/>
        <end position="191"/>
    </location>
    <ligand>
        <name>ATP</name>
        <dbReference type="ChEBI" id="CHEBI:30616"/>
    </ligand>
</feature>